<organism evidence="1 2">
    <name type="scientific">Kuenenia stuttgartiensis</name>
    <dbReference type="NCBI Taxonomy" id="174633"/>
    <lineage>
        <taxon>Bacteria</taxon>
        <taxon>Pseudomonadati</taxon>
        <taxon>Planctomycetota</taxon>
        <taxon>Candidatus Brocadiia</taxon>
        <taxon>Candidatus Brocadiales</taxon>
        <taxon>Candidatus Brocadiaceae</taxon>
        <taxon>Candidatus Kuenenia</taxon>
    </lineage>
</organism>
<dbReference type="Proteomes" id="UP000501926">
    <property type="component" value="Chromosome"/>
</dbReference>
<gene>
    <name evidence="1" type="ORF">KsCSTR_47210</name>
</gene>
<proteinExistence type="predicted"/>
<protein>
    <submittedName>
        <fullName evidence="1">Uncharacterized protein</fullName>
    </submittedName>
</protein>
<dbReference type="EMBL" id="CP049055">
    <property type="protein sequence ID" value="QII14098.1"/>
    <property type="molecule type" value="Genomic_DNA"/>
</dbReference>
<dbReference type="AlphaFoldDB" id="A0A6G7GWX8"/>
<sequence>MLKIDIEGKLDKLDTKIEWVKSELEGKI</sequence>
<name>A0A6G7GWX8_KUEST</name>
<evidence type="ECO:0000313" key="1">
    <source>
        <dbReference type="EMBL" id="QII14098.1"/>
    </source>
</evidence>
<accession>A0A6G7GWX8</accession>
<evidence type="ECO:0000313" key="2">
    <source>
        <dbReference type="Proteomes" id="UP000501926"/>
    </source>
</evidence>
<reference evidence="1 2" key="1">
    <citation type="submission" date="2020-02" db="EMBL/GenBank/DDBJ databases">
        <title>Newly sequenced genome of strain CSTR1 showed variability in Candidatus Kuenenia stuttgartiensis genomes.</title>
        <authorList>
            <person name="Ding C."/>
            <person name="Adrian L."/>
        </authorList>
    </citation>
    <scope>NUCLEOTIDE SEQUENCE [LARGE SCALE GENOMIC DNA]</scope>
    <source>
        <strain evidence="1 2">CSTR1</strain>
    </source>
</reference>